<organism evidence="1">
    <name type="scientific">marine sediment metagenome</name>
    <dbReference type="NCBI Taxonomy" id="412755"/>
    <lineage>
        <taxon>unclassified sequences</taxon>
        <taxon>metagenomes</taxon>
        <taxon>ecological metagenomes</taxon>
    </lineage>
</organism>
<feature type="non-terminal residue" evidence="1">
    <location>
        <position position="1"/>
    </location>
</feature>
<dbReference type="EMBL" id="BART01041501">
    <property type="protein sequence ID" value="GAH26447.1"/>
    <property type="molecule type" value="Genomic_DNA"/>
</dbReference>
<proteinExistence type="predicted"/>
<evidence type="ECO:0000313" key="1">
    <source>
        <dbReference type="EMBL" id="GAH26447.1"/>
    </source>
</evidence>
<protein>
    <submittedName>
        <fullName evidence="1">Uncharacterized protein</fullName>
    </submittedName>
</protein>
<accession>X1E1Q4</accession>
<name>X1E1Q4_9ZZZZ</name>
<dbReference type="AlphaFoldDB" id="X1E1Q4"/>
<comment type="caution">
    <text evidence="1">The sequence shown here is derived from an EMBL/GenBank/DDBJ whole genome shotgun (WGS) entry which is preliminary data.</text>
</comment>
<sequence>FGTLLFNVDCNGNVDVLADFTAGTIQADNGYTGFCSNITYLGGIAITCND</sequence>
<reference evidence="1" key="1">
    <citation type="journal article" date="2014" name="Front. Microbiol.">
        <title>High frequency of phylogenetically diverse reductive dehalogenase-homologous genes in deep subseafloor sedimentary metagenomes.</title>
        <authorList>
            <person name="Kawai M."/>
            <person name="Futagami T."/>
            <person name="Toyoda A."/>
            <person name="Takaki Y."/>
            <person name="Nishi S."/>
            <person name="Hori S."/>
            <person name="Arai W."/>
            <person name="Tsubouchi T."/>
            <person name="Morono Y."/>
            <person name="Uchiyama I."/>
            <person name="Ito T."/>
            <person name="Fujiyama A."/>
            <person name="Inagaki F."/>
            <person name="Takami H."/>
        </authorList>
    </citation>
    <scope>NUCLEOTIDE SEQUENCE</scope>
    <source>
        <strain evidence="1">Expedition CK06-06</strain>
    </source>
</reference>
<gene>
    <name evidence="1" type="ORF">S01H4_66737</name>
</gene>